<dbReference type="InterPro" id="IPR009049">
    <property type="entry name" value="Argininosuccinate_lyase"/>
</dbReference>
<dbReference type="SUPFAM" id="SSF48557">
    <property type="entry name" value="L-aspartase-like"/>
    <property type="match status" value="1"/>
</dbReference>
<dbReference type="GO" id="GO:0004056">
    <property type="term" value="F:argininosuccinate lyase activity"/>
    <property type="evidence" value="ECO:0007669"/>
    <property type="project" value="InterPro"/>
</dbReference>
<dbReference type="HOGENOM" id="CLU_1575424_0_0_5"/>
<evidence type="ECO:0000256" key="1">
    <source>
        <dbReference type="ARBA" id="ARBA00023239"/>
    </source>
</evidence>
<feature type="domain" description="Argininosuccinate lyase C-terminal" evidence="2">
    <location>
        <begin position="61"/>
        <end position="129"/>
    </location>
</feature>
<protein>
    <submittedName>
        <fullName evidence="3">Argininosuccinate lyase</fullName>
    </submittedName>
</protein>
<gene>
    <name evidence="3" type="ORF">MCY_00237</name>
</gene>
<keyword evidence="4" id="KW-1185">Reference proteome</keyword>
<dbReference type="PANTHER" id="PTHR43814:SF1">
    <property type="entry name" value="ARGININOSUCCINATE LYASE"/>
    <property type="match status" value="1"/>
</dbReference>
<dbReference type="GO" id="GO:0005829">
    <property type="term" value="C:cytosol"/>
    <property type="evidence" value="ECO:0007669"/>
    <property type="project" value="TreeGrafter"/>
</dbReference>
<dbReference type="Gene3D" id="1.20.200.10">
    <property type="entry name" value="Fumarase/aspartase (Central domain)"/>
    <property type="match status" value="1"/>
</dbReference>
<dbReference type="InterPro" id="IPR008948">
    <property type="entry name" value="L-Aspartase-like"/>
</dbReference>
<dbReference type="EMBL" id="AILY01000008">
    <property type="protein sequence ID" value="EJF87113.1"/>
    <property type="molecule type" value="Genomic_DNA"/>
</dbReference>
<dbReference type="Proteomes" id="UP000001077">
    <property type="component" value="Unassembled WGS sequence"/>
</dbReference>
<evidence type="ECO:0000313" key="4">
    <source>
        <dbReference type="Proteomes" id="UP000001077"/>
    </source>
</evidence>
<proteinExistence type="predicted"/>
<dbReference type="PATRIC" id="fig|1094556.3.peg.313"/>
<dbReference type="Gene3D" id="1.10.40.30">
    <property type="entry name" value="Fumarase/aspartase (C-terminal domain)"/>
    <property type="match status" value="1"/>
</dbReference>
<dbReference type="InterPro" id="IPR029419">
    <property type="entry name" value="Arg_succ_lyase_C"/>
</dbReference>
<dbReference type="STRING" id="1094556.MCY_00237"/>
<evidence type="ECO:0000259" key="2">
    <source>
        <dbReference type="Pfam" id="PF14698"/>
    </source>
</evidence>
<keyword evidence="1 3" id="KW-0456">Lyase</keyword>
<sequence>MLIGLLTVMKELLLAYSKDMQEDKDYNRFLSLKLSPTTMAWMISDLNVNKRVMKQIADLEYATATDFANWPVCKLTIPFREAHHITEHAVIAARKQCLLQDLSLDELQEIYPDINATLFDVLAVDKSVESHKSLGKDSTFIDSSANYVLKKAFYDSMNDCVLKIKKRAK</sequence>
<organism evidence="3 4">
    <name type="scientific">Bartonella rattimassiliensis 15908</name>
    <dbReference type="NCBI Taxonomy" id="1094556"/>
    <lineage>
        <taxon>Bacteria</taxon>
        <taxon>Pseudomonadati</taxon>
        <taxon>Pseudomonadota</taxon>
        <taxon>Alphaproteobacteria</taxon>
        <taxon>Hyphomicrobiales</taxon>
        <taxon>Bartonellaceae</taxon>
        <taxon>Bartonella</taxon>
    </lineage>
</organism>
<name>J0ZG92_9HYPH</name>
<dbReference type="AlphaFoldDB" id="J0ZG92"/>
<evidence type="ECO:0000313" key="3">
    <source>
        <dbReference type="EMBL" id="EJF87113.1"/>
    </source>
</evidence>
<reference evidence="3 4" key="1">
    <citation type="submission" date="2012-03" db="EMBL/GenBank/DDBJ databases">
        <title>The Genome Sequence of Bartonella rattimassiliensis 15908.</title>
        <authorList>
            <consortium name="The Broad Institute Genome Sequencing Platform"/>
            <consortium name="The Broad Institute Genome Sequencing Center for Infectious Disease"/>
            <person name="Feldgarden M."/>
            <person name="Kirby J."/>
            <person name="Kosoy M."/>
            <person name="Birtles R."/>
            <person name="Probert W.S."/>
            <person name="Chiaraviglio L."/>
            <person name="Young S.K."/>
            <person name="Zeng Q."/>
            <person name="Gargeya S."/>
            <person name="Fitzgerald M."/>
            <person name="Haas B."/>
            <person name="Abouelleil A."/>
            <person name="Alvarado L."/>
            <person name="Arachchi H.M."/>
            <person name="Berlin A."/>
            <person name="Chapman S.B."/>
            <person name="Gearin G."/>
            <person name="Goldberg J."/>
            <person name="Griggs A."/>
            <person name="Gujja S."/>
            <person name="Hansen M."/>
            <person name="Heiman D."/>
            <person name="Howarth C."/>
            <person name="Larimer J."/>
            <person name="Lui A."/>
            <person name="MacDonald P.J.P."/>
            <person name="McCowen C."/>
            <person name="Montmayeur A."/>
            <person name="Murphy C."/>
            <person name="Neiman D."/>
            <person name="Pearson M."/>
            <person name="Priest M."/>
            <person name="Roberts A."/>
            <person name="Saif S."/>
            <person name="Shea T."/>
            <person name="Sisk P."/>
            <person name="Stolte C."/>
            <person name="Sykes S."/>
            <person name="Wortman J."/>
            <person name="Nusbaum C."/>
            <person name="Birren B."/>
        </authorList>
    </citation>
    <scope>NUCLEOTIDE SEQUENCE [LARGE SCALE GENOMIC DNA]</scope>
    <source>
        <strain evidence="3 4">15908</strain>
    </source>
</reference>
<dbReference type="GO" id="GO:0042450">
    <property type="term" value="P:L-arginine biosynthetic process via ornithine"/>
    <property type="evidence" value="ECO:0007669"/>
    <property type="project" value="InterPro"/>
</dbReference>
<accession>J0ZG92</accession>
<dbReference type="PANTHER" id="PTHR43814">
    <property type="entry name" value="ARGININOSUCCINATE LYASE"/>
    <property type="match status" value="1"/>
</dbReference>
<comment type="caution">
    <text evidence="3">The sequence shown here is derived from an EMBL/GenBank/DDBJ whole genome shotgun (WGS) entry which is preliminary data.</text>
</comment>
<dbReference type="Pfam" id="PF14698">
    <property type="entry name" value="ASL_C2"/>
    <property type="match status" value="1"/>
</dbReference>
<dbReference type="eggNOG" id="COG0165">
    <property type="taxonomic scope" value="Bacteria"/>
</dbReference>